<dbReference type="AlphaFoldDB" id="A0A2P2KWY4"/>
<dbReference type="Pfam" id="PF00810">
    <property type="entry name" value="ER_lumen_recept"/>
    <property type="match status" value="1"/>
</dbReference>
<evidence type="ECO:0000256" key="5">
    <source>
        <dbReference type="ARBA" id="ARBA00022824"/>
    </source>
</evidence>
<comment type="similarity">
    <text evidence="2">Belongs to the ERD2 family.</text>
</comment>
<keyword evidence="9 11" id="KW-0472">Membrane</keyword>
<evidence type="ECO:0000256" key="3">
    <source>
        <dbReference type="ARBA" id="ARBA00022448"/>
    </source>
</evidence>
<dbReference type="GO" id="GO:0016192">
    <property type="term" value="P:vesicle-mediated transport"/>
    <property type="evidence" value="ECO:0007669"/>
    <property type="project" value="UniProtKB-KW"/>
</dbReference>
<evidence type="ECO:0000256" key="2">
    <source>
        <dbReference type="ARBA" id="ARBA00010120"/>
    </source>
</evidence>
<evidence type="ECO:0000256" key="8">
    <source>
        <dbReference type="ARBA" id="ARBA00022989"/>
    </source>
</evidence>
<dbReference type="GO" id="GO:0015031">
    <property type="term" value="P:protein transport"/>
    <property type="evidence" value="ECO:0007669"/>
    <property type="project" value="UniProtKB-KW"/>
</dbReference>
<keyword evidence="5" id="KW-0256">Endoplasmic reticulum</keyword>
<keyword evidence="10" id="KW-0675">Receptor</keyword>
<reference evidence="12" key="1">
    <citation type="submission" date="2018-02" db="EMBL/GenBank/DDBJ databases">
        <title>Rhizophora mucronata_Transcriptome.</title>
        <authorList>
            <person name="Meera S.P."/>
            <person name="Sreeshan A."/>
            <person name="Augustine A."/>
        </authorList>
    </citation>
    <scope>NUCLEOTIDE SEQUENCE</scope>
    <source>
        <tissue evidence="12">Leaf</tissue>
    </source>
</reference>
<evidence type="ECO:0000256" key="10">
    <source>
        <dbReference type="ARBA" id="ARBA00023170"/>
    </source>
</evidence>
<feature type="transmembrane region" description="Helical" evidence="11">
    <location>
        <begin position="6"/>
        <end position="24"/>
    </location>
</feature>
<dbReference type="InterPro" id="IPR000133">
    <property type="entry name" value="ER_ret_rcpt"/>
</dbReference>
<comment type="subcellular location">
    <subcellularLocation>
        <location evidence="1">Endoplasmic reticulum membrane</location>
        <topology evidence="1">Multi-pass membrane protein</topology>
    </subcellularLocation>
</comment>
<dbReference type="GO" id="GO:0046923">
    <property type="term" value="F:ER retention sequence binding"/>
    <property type="evidence" value="ECO:0007669"/>
    <property type="project" value="InterPro"/>
</dbReference>
<keyword evidence="4 11" id="KW-0812">Transmembrane</keyword>
<organism evidence="12">
    <name type="scientific">Rhizophora mucronata</name>
    <name type="common">Asiatic mangrove</name>
    <dbReference type="NCBI Taxonomy" id="61149"/>
    <lineage>
        <taxon>Eukaryota</taxon>
        <taxon>Viridiplantae</taxon>
        <taxon>Streptophyta</taxon>
        <taxon>Embryophyta</taxon>
        <taxon>Tracheophyta</taxon>
        <taxon>Spermatophyta</taxon>
        <taxon>Magnoliopsida</taxon>
        <taxon>eudicotyledons</taxon>
        <taxon>Gunneridae</taxon>
        <taxon>Pentapetalae</taxon>
        <taxon>rosids</taxon>
        <taxon>fabids</taxon>
        <taxon>Malpighiales</taxon>
        <taxon>Rhizophoraceae</taxon>
        <taxon>Rhizophora</taxon>
    </lineage>
</organism>
<evidence type="ECO:0000256" key="7">
    <source>
        <dbReference type="ARBA" id="ARBA00022927"/>
    </source>
</evidence>
<keyword evidence="3" id="KW-0813">Transport</keyword>
<evidence type="ECO:0000256" key="1">
    <source>
        <dbReference type="ARBA" id="ARBA00004477"/>
    </source>
</evidence>
<proteinExistence type="inferred from homology"/>
<keyword evidence="8 11" id="KW-1133">Transmembrane helix</keyword>
<evidence type="ECO:0000256" key="4">
    <source>
        <dbReference type="ARBA" id="ARBA00022692"/>
    </source>
</evidence>
<dbReference type="EMBL" id="GGEC01029756">
    <property type="protein sequence ID" value="MBX10240.1"/>
    <property type="molecule type" value="Transcribed_RNA"/>
</dbReference>
<keyword evidence="7" id="KW-0653">Protein transport</keyword>
<evidence type="ECO:0000313" key="12">
    <source>
        <dbReference type="EMBL" id="MBX10240.1"/>
    </source>
</evidence>
<dbReference type="PANTHER" id="PTHR10585">
    <property type="entry name" value="ER LUMEN PROTEIN RETAINING RECEPTOR"/>
    <property type="match status" value="1"/>
</dbReference>
<evidence type="ECO:0000256" key="6">
    <source>
        <dbReference type="ARBA" id="ARBA00022892"/>
    </source>
</evidence>
<protein>
    <submittedName>
        <fullName evidence="12">Uncharacterized protein</fullName>
    </submittedName>
</protein>
<evidence type="ECO:0000256" key="9">
    <source>
        <dbReference type="ARBA" id="ARBA00023136"/>
    </source>
</evidence>
<evidence type="ECO:0000256" key="11">
    <source>
        <dbReference type="SAM" id="Phobius"/>
    </source>
</evidence>
<keyword evidence="6" id="KW-0931">ER-Golgi transport</keyword>
<dbReference type="GO" id="GO:0005789">
    <property type="term" value="C:endoplasmic reticulum membrane"/>
    <property type="evidence" value="ECO:0007669"/>
    <property type="project" value="UniProtKB-SubCell"/>
</dbReference>
<sequence>MEYDIHTLLDLATLATTLWVIYMIRFKLKSSYMEDKDNFALYYVVCINRSNITFSSCITNYLYAEGAFSANCCYKSLGQLQSTSKTRTLNEVLWTTLID</sequence>
<accession>A0A2P2KWY4</accession>
<dbReference type="GO" id="GO:0006621">
    <property type="term" value="P:protein retention in ER lumen"/>
    <property type="evidence" value="ECO:0007669"/>
    <property type="project" value="InterPro"/>
</dbReference>
<name>A0A2P2KWY4_RHIMU</name>